<keyword evidence="1" id="KW-0812">Transmembrane</keyword>
<protein>
    <submittedName>
        <fullName evidence="3">Pilus assembly protein</fullName>
    </submittedName>
</protein>
<gene>
    <name evidence="3" type="ORF">O0R41_03930</name>
</gene>
<evidence type="ECO:0000259" key="2">
    <source>
        <dbReference type="Pfam" id="PF07811"/>
    </source>
</evidence>
<feature type="domain" description="TadE-like" evidence="2">
    <location>
        <begin position="13"/>
        <end position="55"/>
    </location>
</feature>
<proteinExistence type="predicted"/>
<dbReference type="InterPro" id="IPR012495">
    <property type="entry name" value="TadE-like_dom"/>
</dbReference>
<dbReference type="EMBL" id="JAPTHD010000001">
    <property type="protein sequence ID" value="MDV5822747.1"/>
    <property type="molecule type" value="Genomic_DNA"/>
</dbReference>
<comment type="caution">
    <text evidence="3">The sequence shown here is derived from an EMBL/GenBank/DDBJ whole genome shotgun (WGS) entry which is preliminary data.</text>
</comment>
<evidence type="ECO:0000313" key="4">
    <source>
        <dbReference type="Proteomes" id="UP001185984"/>
    </source>
</evidence>
<dbReference type="RefSeq" id="WP_228167007.1">
    <property type="nucleotide sequence ID" value="NZ_JAPTHD010000001.1"/>
</dbReference>
<evidence type="ECO:0000256" key="1">
    <source>
        <dbReference type="SAM" id="Phobius"/>
    </source>
</evidence>
<sequence>MRHFRALLKSRAGISTVEFAIILPALLTLICGSIELGHMLFARVVLEGAMTEAARISTASLETAEAQRTTVMEESIEQAMRFFPLAAGAHVGVETTVYSDFSSAHPETYDDANENGQFDLGENFVDRNANGKWDAASPISGTLGGPGDVVSYTVHFPKRILFGFLGMNWLMGDRITLNATTVVRNESVVRRTS</sequence>
<accession>A0ABU3ZTB6</accession>
<dbReference type="Proteomes" id="UP001185984">
    <property type="component" value="Unassembled WGS sequence"/>
</dbReference>
<evidence type="ECO:0000313" key="3">
    <source>
        <dbReference type="EMBL" id="MDV5822747.1"/>
    </source>
</evidence>
<dbReference type="Pfam" id="PF07811">
    <property type="entry name" value="TadE"/>
    <property type="match status" value="1"/>
</dbReference>
<keyword evidence="1" id="KW-0472">Membrane</keyword>
<name>A0ABU3ZTB6_9SPHN</name>
<organism evidence="3 4">
    <name type="scientific">Sphingobium naphthae</name>
    <dbReference type="NCBI Taxonomy" id="1886786"/>
    <lineage>
        <taxon>Bacteria</taxon>
        <taxon>Pseudomonadati</taxon>
        <taxon>Pseudomonadota</taxon>
        <taxon>Alphaproteobacteria</taxon>
        <taxon>Sphingomonadales</taxon>
        <taxon>Sphingomonadaceae</taxon>
        <taxon>Sphingobium</taxon>
    </lineage>
</organism>
<keyword evidence="4" id="KW-1185">Reference proteome</keyword>
<feature type="transmembrane region" description="Helical" evidence="1">
    <location>
        <begin position="12"/>
        <end position="30"/>
    </location>
</feature>
<reference evidence="4" key="1">
    <citation type="journal article" date="2022" name="J Environ Chem Eng">
        <title>Biodegradation of petroleum oil using a constructed nonpathogenic and heavy metal-tolerant bacterial consortium isolated from marine sponges.</title>
        <authorList>
            <person name="Dechsakulwatana C."/>
            <person name="Rungsihiranrut A."/>
            <person name="Muangchinda C."/>
            <person name="Ningthoujam R."/>
            <person name="Klankeo P."/>
            <person name="Pinyakong O."/>
        </authorList>
    </citation>
    <scope>NUCLEOTIDE SEQUENCE [LARGE SCALE GENOMIC DNA]</scope>
    <source>
        <strain evidence="4">MO2-4</strain>
    </source>
</reference>
<keyword evidence="1" id="KW-1133">Transmembrane helix</keyword>